<comment type="caution">
    <text evidence="2">The sequence shown here is derived from an EMBL/GenBank/DDBJ whole genome shotgun (WGS) entry which is preliminary data.</text>
</comment>
<dbReference type="EMBL" id="JADQDM010000006">
    <property type="protein sequence ID" value="MBF9222099.1"/>
    <property type="molecule type" value="Genomic_DNA"/>
</dbReference>
<dbReference type="SUPFAM" id="SSF49464">
    <property type="entry name" value="Carboxypeptidase regulatory domain-like"/>
    <property type="match status" value="1"/>
</dbReference>
<feature type="signal peptide" evidence="1">
    <location>
        <begin position="1"/>
        <end position="18"/>
    </location>
</feature>
<protein>
    <submittedName>
        <fullName evidence="2">Carboxypeptidase-like regulatory domain-containing protein</fullName>
    </submittedName>
</protein>
<dbReference type="Proteomes" id="UP000618931">
    <property type="component" value="Unassembled WGS sequence"/>
</dbReference>
<evidence type="ECO:0000256" key="1">
    <source>
        <dbReference type="SAM" id="SignalP"/>
    </source>
</evidence>
<keyword evidence="1" id="KW-0732">Signal</keyword>
<dbReference type="RefSeq" id="WP_196293553.1">
    <property type="nucleotide sequence ID" value="NZ_JADQDM010000006.1"/>
</dbReference>
<dbReference type="Pfam" id="PF13715">
    <property type="entry name" value="CarbopepD_reg_2"/>
    <property type="match status" value="1"/>
</dbReference>
<proteinExistence type="predicted"/>
<gene>
    <name evidence="2" type="ORF">I2H31_13405</name>
</gene>
<evidence type="ECO:0000313" key="3">
    <source>
        <dbReference type="Proteomes" id="UP000618931"/>
    </source>
</evidence>
<keyword evidence="3" id="KW-1185">Reference proteome</keyword>
<sequence>MRLLLLLCSCLLPAFAFAQTTVSGRVLDAKSGVGLPGVTVLQTGTTNGVSTGATGYFTLTVAGQPDSVALTVSSVGYATVQRVVAPGGNLLFRLVLASDQFCDLPVYSRFGVRLISGLRYTPVGGSLTLTHPRILGSQLSTTASYRTDFSRNYVWGVSMGLPSIHRYRRTSFSESVSYAKSSIPSATISFESAGVLVGIHSRNDHRPAVYGGIGVGRLHTFSPDGFASSTGPIMLWGSATSCHSASMPLPKPRAGPMPGNGRVACTGTYPLA</sequence>
<organism evidence="2 3">
    <name type="scientific">Hymenobacter ruricola</name>
    <dbReference type="NCBI Taxonomy" id="2791023"/>
    <lineage>
        <taxon>Bacteria</taxon>
        <taxon>Pseudomonadati</taxon>
        <taxon>Bacteroidota</taxon>
        <taxon>Cytophagia</taxon>
        <taxon>Cytophagales</taxon>
        <taxon>Hymenobacteraceae</taxon>
        <taxon>Hymenobacter</taxon>
    </lineage>
</organism>
<dbReference type="InterPro" id="IPR008969">
    <property type="entry name" value="CarboxyPept-like_regulatory"/>
</dbReference>
<accession>A0ABS0I555</accession>
<evidence type="ECO:0000313" key="2">
    <source>
        <dbReference type="EMBL" id="MBF9222099.1"/>
    </source>
</evidence>
<name>A0ABS0I555_9BACT</name>
<dbReference type="Gene3D" id="2.60.40.1120">
    <property type="entry name" value="Carboxypeptidase-like, regulatory domain"/>
    <property type="match status" value="1"/>
</dbReference>
<feature type="chain" id="PRO_5045991031" evidence="1">
    <location>
        <begin position="19"/>
        <end position="272"/>
    </location>
</feature>
<reference evidence="2 3" key="1">
    <citation type="submission" date="2020-11" db="EMBL/GenBank/DDBJ databases">
        <authorList>
            <person name="Kim M.K."/>
        </authorList>
    </citation>
    <scope>NUCLEOTIDE SEQUENCE [LARGE SCALE GENOMIC DNA]</scope>
    <source>
        <strain evidence="2 3">BT662</strain>
    </source>
</reference>